<accession>A0A380TI54</accession>
<name>A0A380TI54_9ZZZZ</name>
<proteinExistence type="predicted"/>
<organism evidence="1">
    <name type="scientific">metagenome</name>
    <dbReference type="NCBI Taxonomy" id="256318"/>
    <lineage>
        <taxon>unclassified sequences</taxon>
        <taxon>metagenomes</taxon>
    </lineage>
</organism>
<protein>
    <submittedName>
        <fullName evidence="1">Uncharacterized protein</fullName>
    </submittedName>
</protein>
<gene>
    <name evidence="1" type="ORF">DF3PB_4120003</name>
</gene>
<evidence type="ECO:0000313" key="1">
    <source>
        <dbReference type="EMBL" id="SUS07324.1"/>
    </source>
</evidence>
<dbReference type="EMBL" id="UIDG01000349">
    <property type="protein sequence ID" value="SUS07324.1"/>
    <property type="molecule type" value="Genomic_DNA"/>
</dbReference>
<sequence length="61" mass="7379">MTLSRTTDTTSSNPPERLRQLAQVVRQLMPERRRPERFYEEKDAVERELRRLAAELERLPR</sequence>
<dbReference type="AlphaFoldDB" id="A0A380TI54"/>
<reference evidence="1" key="1">
    <citation type="submission" date="2018-07" db="EMBL/GenBank/DDBJ databases">
        <authorList>
            <person name="Quirk P.G."/>
            <person name="Krulwich T.A."/>
        </authorList>
    </citation>
    <scope>NUCLEOTIDE SEQUENCE</scope>
</reference>